<comment type="caution">
    <text evidence="1">The sequence shown here is derived from an EMBL/GenBank/DDBJ whole genome shotgun (WGS) entry which is preliminary data.</text>
</comment>
<proteinExistence type="predicted"/>
<evidence type="ECO:0000313" key="1">
    <source>
        <dbReference type="EMBL" id="MCX2743489.1"/>
    </source>
</evidence>
<accession>A0ABT3RNW4</accession>
<gene>
    <name evidence="1" type="ORF">OO013_06410</name>
</gene>
<keyword evidence="2" id="KW-1185">Reference proteome</keyword>
<dbReference type="EMBL" id="JAPFQN010000003">
    <property type="protein sequence ID" value="MCX2743489.1"/>
    <property type="molecule type" value="Genomic_DNA"/>
</dbReference>
<organism evidence="1 2">
    <name type="scientific">Mangrovivirga halotolerans</name>
    <dbReference type="NCBI Taxonomy" id="2993936"/>
    <lineage>
        <taxon>Bacteria</taxon>
        <taxon>Pseudomonadati</taxon>
        <taxon>Bacteroidota</taxon>
        <taxon>Cytophagia</taxon>
        <taxon>Cytophagales</taxon>
        <taxon>Mangrovivirgaceae</taxon>
        <taxon>Mangrovivirga</taxon>
    </lineage>
</organism>
<dbReference type="RefSeq" id="WP_266055870.1">
    <property type="nucleotide sequence ID" value="NZ_JAPFQN010000003.1"/>
</dbReference>
<dbReference type="Proteomes" id="UP001209885">
    <property type="component" value="Unassembled WGS sequence"/>
</dbReference>
<evidence type="ECO:0000313" key="2">
    <source>
        <dbReference type="Proteomes" id="UP001209885"/>
    </source>
</evidence>
<name>A0ABT3RNW4_9BACT</name>
<dbReference type="InterPro" id="IPR018673">
    <property type="entry name" value="DUF2141"/>
</dbReference>
<sequence length="148" mass="17195">MKSLSVENLFYSLSILFISVIEIHCQTDNLQIEINNIKTFEGEIKVSVYTRENDFLSLKDIFKYKIFPPSQPIEVISFSLPPGEYAIAAYHDIDNDGKMKRNILGIPKEPYGFSNNFKLKFSAPKFEDCKFEIKPDEIKNLEIQLNKY</sequence>
<protein>
    <submittedName>
        <fullName evidence="1">DUF2141 domain-containing protein</fullName>
    </submittedName>
</protein>
<dbReference type="Pfam" id="PF09912">
    <property type="entry name" value="DUF2141"/>
    <property type="match status" value="1"/>
</dbReference>
<reference evidence="1 2" key="1">
    <citation type="submission" date="2022-11" db="EMBL/GenBank/DDBJ databases">
        <title>The characterization of three novel Bacteroidetes species and genomic analysis of their roles in tidal elemental geochemical cycles.</title>
        <authorList>
            <person name="Ma K."/>
        </authorList>
    </citation>
    <scope>NUCLEOTIDE SEQUENCE [LARGE SCALE GENOMIC DNA]</scope>
    <source>
        <strain evidence="1 2">M17</strain>
    </source>
</reference>